<dbReference type="PANTHER" id="PTHR10434:SF40">
    <property type="entry name" value="1-ACYL-SN-GLYCEROL-3-PHOSPHATE ACYLTRANSFERASE"/>
    <property type="match status" value="1"/>
</dbReference>
<name>A0A4U7MYD1_9RHOB</name>
<dbReference type="SMART" id="SM00563">
    <property type="entry name" value="PlsC"/>
    <property type="match status" value="1"/>
</dbReference>
<keyword evidence="6" id="KW-1185">Reference proteome</keyword>
<proteinExistence type="predicted"/>
<dbReference type="PANTHER" id="PTHR10434">
    <property type="entry name" value="1-ACYL-SN-GLYCEROL-3-PHOSPHATE ACYLTRANSFERASE"/>
    <property type="match status" value="1"/>
</dbReference>
<dbReference type="Proteomes" id="UP000306575">
    <property type="component" value="Unassembled WGS sequence"/>
</dbReference>
<evidence type="ECO:0000256" key="2">
    <source>
        <dbReference type="ARBA" id="ARBA00022679"/>
    </source>
</evidence>
<evidence type="ECO:0000256" key="3">
    <source>
        <dbReference type="ARBA" id="ARBA00023315"/>
    </source>
</evidence>
<dbReference type="RefSeq" id="WP_138016827.1">
    <property type="nucleotide sequence ID" value="NZ_SULI01000017.1"/>
</dbReference>
<reference evidence="5 6" key="1">
    <citation type="submission" date="2019-04" db="EMBL/GenBank/DDBJ databases">
        <title>Genome sequence of Pelagicola litoralis CL-ES2.</title>
        <authorList>
            <person name="Cao J."/>
        </authorList>
    </citation>
    <scope>NUCLEOTIDE SEQUENCE [LARGE SCALE GENOMIC DNA]</scope>
    <source>
        <strain evidence="5 6">CL-ES2</strain>
    </source>
</reference>
<dbReference type="GO" id="GO:0003841">
    <property type="term" value="F:1-acylglycerol-3-phosphate O-acyltransferase activity"/>
    <property type="evidence" value="ECO:0007669"/>
    <property type="project" value="TreeGrafter"/>
</dbReference>
<organism evidence="5 6">
    <name type="scientific">Shimia litoralis</name>
    <dbReference type="NCBI Taxonomy" id="420403"/>
    <lineage>
        <taxon>Bacteria</taxon>
        <taxon>Pseudomonadati</taxon>
        <taxon>Pseudomonadota</taxon>
        <taxon>Alphaproteobacteria</taxon>
        <taxon>Rhodobacterales</taxon>
        <taxon>Roseobacteraceae</taxon>
    </lineage>
</organism>
<comment type="caution">
    <text evidence="5">The sequence shown here is derived from an EMBL/GenBank/DDBJ whole genome shotgun (WGS) entry which is preliminary data.</text>
</comment>
<dbReference type="SUPFAM" id="SSF69593">
    <property type="entry name" value="Glycerol-3-phosphate (1)-acyltransferase"/>
    <property type="match status" value="1"/>
</dbReference>
<gene>
    <name evidence="5" type="ORF">FAP39_12975</name>
</gene>
<dbReference type="Pfam" id="PF01553">
    <property type="entry name" value="Acyltransferase"/>
    <property type="match status" value="1"/>
</dbReference>
<keyword evidence="2 5" id="KW-0808">Transferase</keyword>
<dbReference type="OrthoDB" id="5290997at2"/>
<dbReference type="InterPro" id="IPR002123">
    <property type="entry name" value="Plipid/glycerol_acylTrfase"/>
</dbReference>
<protein>
    <submittedName>
        <fullName evidence="5">1-acyl-sn-glycerol-3-phosphate acyltransferase</fullName>
    </submittedName>
</protein>
<feature type="domain" description="Phospholipid/glycerol acyltransferase" evidence="4">
    <location>
        <begin position="37"/>
        <end position="150"/>
    </location>
</feature>
<keyword evidence="3 5" id="KW-0012">Acyltransferase</keyword>
<dbReference type="CDD" id="cd07989">
    <property type="entry name" value="LPLAT_AGPAT-like"/>
    <property type="match status" value="1"/>
</dbReference>
<evidence type="ECO:0000259" key="4">
    <source>
        <dbReference type="SMART" id="SM00563"/>
    </source>
</evidence>
<accession>A0A4U7MYD1</accession>
<sequence>MFFATDFFLKIQAAILRYVCGITVNISGTENLPQEPYLIASQHESSWETLYFHALLGHPTMFAKREVFSYPLVGFLARRVGHIPVDRNGSVDAMRTSFAKGKQAAQAGRNLLIFPTGTRGPAQKAKLHSGVAVLYQLVDLPVVPVLVSSGHCWPPTSIWKYAGEIRVRILPSIPAGIHRRDFLDRLSKDLTTQI</sequence>
<evidence type="ECO:0000256" key="1">
    <source>
        <dbReference type="ARBA" id="ARBA00005189"/>
    </source>
</evidence>
<dbReference type="GO" id="GO:0006654">
    <property type="term" value="P:phosphatidic acid biosynthetic process"/>
    <property type="evidence" value="ECO:0007669"/>
    <property type="project" value="TreeGrafter"/>
</dbReference>
<evidence type="ECO:0000313" key="6">
    <source>
        <dbReference type="Proteomes" id="UP000306575"/>
    </source>
</evidence>
<evidence type="ECO:0000313" key="5">
    <source>
        <dbReference type="EMBL" id="TKZ18098.1"/>
    </source>
</evidence>
<dbReference type="AlphaFoldDB" id="A0A4U7MYD1"/>
<comment type="pathway">
    <text evidence="1">Lipid metabolism.</text>
</comment>
<dbReference type="EMBL" id="SULI01000017">
    <property type="protein sequence ID" value="TKZ18098.1"/>
    <property type="molecule type" value="Genomic_DNA"/>
</dbReference>